<comment type="caution">
    <text evidence="2">The sequence shown here is derived from an EMBL/GenBank/DDBJ whole genome shotgun (WGS) entry which is preliminary data.</text>
</comment>
<keyword evidence="3" id="KW-1185">Reference proteome</keyword>
<dbReference type="PRINTS" id="PR00111">
    <property type="entry name" value="ABHYDROLASE"/>
</dbReference>
<evidence type="ECO:0000259" key="1">
    <source>
        <dbReference type="Pfam" id="PF00561"/>
    </source>
</evidence>
<proteinExistence type="predicted"/>
<evidence type="ECO:0000313" key="2">
    <source>
        <dbReference type="EMBL" id="NHO66657.1"/>
    </source>
</evidence>
<dbReference type="SUPFAM" id="SSF53474">
    <property type="entry name" value="alpha/beta-Hydrolases"/>
    <property type="match status" value="1"/>
</dbReference>
<dbReference type="Pfam" id="PF00561">
    <property type="entry name" value="Abhydrolase_1"/>
    <property type="match status" value="1"/>
</dbReference>
<dbReference type="InterPro" id="IPR000073">
    <property type="entry name" value="AB_hydrolase_1"/>
</dbReference>
<dbReference type="AlphaFoldDB" id="A0A9E5JTP6"/>
<name>A0A9E5JTP6_9GAMM</name>
<dbReference type="InterPro" id="IPR050266">
    <property type="entry name" value="AB_hydrolase_sf"/>
</dbReference>
<dbReference type="GO" id="GO:0016020">
    <property type="term" value="C:membrane"/>
    <property type="evidence" value="ECO:0007669"/>
    <property type="project" value="TreeGrafter"/>
</dbReference>
<dbReference type="Gene3D" id="3.40.50.1820">
    <property type="entry name" value="alpha/beta hydrolase"/>
    <property type="match status" value="1"/>
</dbReference>
<protein>
    <submittedName>
        <fullName evidence="2">Alpha/beta hydrolase</fullName>
    </submittedName>
</protein>
<dbReference type="GO" id="GO:0016787">
    <property type="term" value="F:hydrolase activity"/>
    <property type="evidence" value="ECO:0007669"/>
    <property type="project" value="UniProtKB-KW"/>
</dbReference>
<feature type="domain" description="AB hydrolase-1" evidence="1">
    <location>
        <begin position="57"/>
        <end position="161"/>
    </location>
</feature>
<dbReference type="PANTHER" id="PTHR43798:SF33">
    <property type="entry name" value="HYDROLASE, PUTATIVE (AFU_ORTHOLOGUE AFUA_2G14860)-RELATED"/>
    <property type="match status" value="1"/>
</dbReference>
<dbReference type="RefSeq" id="WP_167187915.1">
    <property type="nucleotide sequence ID" value="NZ_JAAONZ010000011.1"/>
</dbReference>
<dbReference type="PANTHER" id="PTHR43798">
    <property type="entry name" value="MONOACYLGLYCEROL LIPASE"/>
    <property type="match status" value="1"/>
</dbReference>
<organism evidence="2 3">
    <name type="scientific">Pseudomaricurvus hydrocarbonicus</name>
    <dbReference type="NCBI Taxonomy" id="1470433"/>
    <lineage>
        <taxon>Bacteria</taxon>
        <taxon>Pseudomonadati</taxon>
        <taxon>Pseudomonadota</taxon>
        <taxon>Gammaproteobacteria</taxon>
        <taxon>Cellvibrionales</taxon>
        <taxon>Cellvibrionaceae</taxon>
        <taxon>Pseudomaricurvus</taxon>
    </lineage>
</organism>
<gene>
    <name evidence="2" type="ORF">G8770_13995</name>
</gene>
<reference evidence="2" key="1">
    <citation type="submission" date="2020-03" db="EMBL/GenBank/DDBJ databases">
        <authorList>
            <person name="Guo F."/>
        </authorList>
    </citation>
    <scope>NUCLEOTIDE SEQUENCE</scope>
    <source>
        <strain evidence="2">JCM 30134</strain>
    </source>
</reference>
<dbReference type="EMBL" id="JAAONZ010000011">
    <property type="protein sequence ID" value="NHO66657.1"/>
    <property type="molecule type" value="Genomic_DNA"/>
</dbReference>
<keyword evidence="2" id="KW-0378">Hydrolase</keyword>
<dbReference type="Proteomes" id="UP000787472">
    <property type="component" value="Unassembled WGS sequence"/>
</dbReference>
<accession>A0A9E5JTP6</accession>
<sequence length="302" mass="34192">MEPATNLLKQKSHYTLSHKAPAWIRNNLACAGLSGQVFIDGASIHYLGWEWDDQSRPAIILIHGFRGHAHWWSFLAPFFLDTYRIAAIDLSGMGDSDHRDSYGPFRFAEDILAFIDHFSLTAPTLIGHSFGGSQVLKVCAQAPERIGHAIIVDTYVNFPDSDQLPVIAPLLQTKKHPSREQAIDRFRLDPPQPEVSDILLHHIAYHSVRHSHAGWHWKFDPALTNFEEKNGPALLENVQTKIDYVYGERSIVAGNGRAQRIFQLLPNANQLVKLDNAYHHLMLDHPLELVDTLQKLLQAVRE</sequence>
<dbReference type="InterPro" id="IPR029058">
    <property type="entry name" value="AB_hydrolase_fold"/>
</dbReference>
<evidence type="ECO:0000313" key="3">
    <source>
        <dbReference type="Proteomes" id="UP000787472"/>
    </source>
</evidence>